<evidence type="ECO:0000259" key="4">
    <source>
        <dbReference type="Pfam" id="PF00724"/>
    </source>
</evidence>
<keyword evidence="6" id="KW-1185">Reference proteome</keyword>
<reference evidence="5" key="1">
    <citation type="submission" date="2006-03" db="EMBL/GenBank/DDBJ databases">
        <title>Complete sequence of chromosome of Psychrobacter cryohalolentis K5.</title>
        <authorList>
            <consortium name="US DOE Joint Genome Institute"/>
            <person name="Copeland A."/>
            <person name="Lucas S."/>
            <person name="Lapidus A."/>
            <person name="Barry K."/>
            <person name="Detter J.C."/>
            <person name="Glavina del Rio T."/>
            <person name="Hammon N."/>
            <person name="Israni S."/>
            <person name="Dalin E."/>
            <person name="Tice H."/>
            <person name="Pitluck S."/>
            <person name="Brettin T."/>
            <person name="Bruce D."/>
            <person name="Han C."/>
            <person name="Tapia R."/>
            <person name="Sims D.R."/>
            <person name="Gilna P."/>
            <person name="Schmutz J."/>
            <person name="Larimer F."/>
            <person name="Land M."/>
            <person name="Hauser L."/>
            <person name="Kyrpides N."/>
            <person name="Kim E."/>
            <person name="Richardson P."/>
        </authorList>
    </citation>
    <scope>NUCLEOTIDE SEQUENCE</scope>
    <source>
        <strain evidence="5">K5</strain>
    </source>
</reference>
<dbReference type="Proteomes" id="UP000002425">
    <property type="component" value="Chromosome"/>
</dbReference>
<dbReference type="Gene3D" id="3.20.20.70">
    <property type="entry name" value="Aldolase class I"/>
    <property type="match status" value="1"/>
</dbReference>
<dbReference type="PANTHER" id="PTHR22893">
    <property type="entry name" value="NADH OXIDOREDUCTASE-RELATED"/>
    <property type="match status" value="1"/>
</dbReference>
<dbReference type="CDD" id="cd02933">
    <property type="entry name" value="OYE_like_FMN"/>
    <property type="match status" value="1"/>
</dbReference>
<protein>
    <submittedName>
        <fullName evidence="5">NADH:flavin oxidoreductase/NADH oxidase</fullName>
    </submittedName>
</protein>
<organism evidence="5 6">
    <name type="scientific">Psychrobacter cryohalolentis (strain ATCC BAA-1226 / DSM 17306 / VKM B-2378 / K5)</name>
    <dbReference type="NCBI Taxonomy" id="335284"/>
    <lineage>
        <taxon>Bacteria</taxon>
        <taxon>Pseudomonadati</taxon>
        <taxon>Pseudomonadota</taxon>
        <taxon>Gammaproteobacteria</taxon>
        <taxon>Moraxellales</taxon>
        <taxon>Moraxellaceae</taxon>
        <taxon>Psychrobacter</taxon>
    </lineage>
</organism>
<dbReference type="FunFam" id="3.20.20.70:FF:000059">
    <property type="entry name" value="N-ethylmaleimide reductase, FMN-linked"/>
    <property type="match status" value="1"/>
</dbReference>
<dbReference type="SUPFAM" id="SSF51395">
    <property type="entry name" value="FMN-linked oxidoreductases"/>
    <property type="match status" value="1"/>
</dbReference>
<dbReference type="InterPro" id="IPR013785">
    <property type="entry name" value="Aldolase_TIM"/>
</dbReference>
<dbReference type="STRING" id="335284.Pcryo_1326"/>
<gene>
    <name evidence="5" type="ordered locus">Pcryo_1326</name>
</gene>
<dbReference type="KEGG" id="pcr:Pcryo_1326"/>
<comment type="similarity">
    <text evidence="2">Belongs to the NADH:flavin oxidoreductase/NADH oxidase family.</text>
</comment>
<evidence type="ECO:0000256" key="1">
    <source>
        <dbReference type="ARBA" id="ARBA00001917"/>
    </source>
</evidence>
<proteinExistence type="inferred from homology"/>
<evidence type="ECO:0000256" key="3">
    <source>
        <dbReference type="ARBA" id="ARBA00023002"/>
    </source>
</evidence>
<evidence type="ECO:0000256" key="2">
    <source>
        <dbReference type="ARBA" id="ARBA00005979"/>
    </source>
</evidence>
<accession>Q1QB46</accession>
<dbReference type="GO" id="GO:0005829">
    <property type="term" value="C:cytosol"/>
    <property type="evidence" value="ECO:0007669"/>
    <property type="project" value="TreeGrafter"/>
</dbReference>
<evidence type="ECO:0000313" key="5">
    <source>
        <dbReference type="EMBL" id="ABE75107.1"/>
    </source>
</evidence>
<dbReference type="GO" id="GO:0016628">
    <property type="term" value="F:oxidoreductase activity, acting on the CH-CH group of donors, NAD or NADP as acceptor"/>
    <property type="evidence" value="ECO:0007669"/>
    <property type="project" value="UniProtKB-ARBA"/>
</dbReference>
<dbReference type="EMBL" id="CP000323">
    <property type="protein sequence ID" value="ABE75107.1"/>
    <property type="molecule type" value="Genomic_DNA"/>
</dbReference>
<comment type="cofactor">
    <cofactor evidence="1">
        <name>FMN</name>
        <dbReference type="ChEBI" id="CHEBI:58210"/>
    </cofactor>
</comment>
<dbReference type="GO" id="GO:0010181">
    <property type="term" value="F:FMN binding"/>
    <property type="evidence" value="ECO:0007669"/>
    <property type="project" value="InterPro"/>
</dbReference>
<evidence type="ECO:0000313" key="6">
    <source>
        <dbReference type="Proteomes" id="UP000002425"/>
    </source>
</evidence>
<dbReference type="HOGENOM" id="CLU_012153_0_2_6"/>
<name>Q1QB46_PSYCK</name>
<dbReference type="eggNOG" id="COG1902">
    <property type="taxonomic scope" value="Bacteria"/>
</dbReference>
<feature type="domain" description="NADH:flavin oxidoreductase/NADH oxidase N-terminal" evidence="4">
    <location>
        <begin position="46"/>
        <end position="390"/>
    </location>
</feature>
<dbReference type="Pfam" id="PF00724">
    <property type="entry name" value="Oxidored_FMN"/>
    <property type="match status" value="1"/>
</dbReference>
<dbReference type="InterPro" id="IPR045247">
    <property type="entry name" value="Oye-like"/>
</dbReference>
<dbReference type="InterPro" id="IPR001155">
    <property type="entry name" value="OxRdtase_FMN_N"/>
</dbReference>
<sequence length="414" mass="45251">MLTNIAQVIIRLVIKHQNRPNTFNNKPSAALKETFMTQTILNTSTLFSSVQLGPYTLKNRIVMPPLTRSRSTQPDNIPNDLMASYYAQRASAGFMVTEGTQIEPRGQGYAWTPGIHSPAQVEGWKKVTQAVHAKGSIIFAQLWHVGRVSHTSLQPQGAQPVGPSAIAADNVKVFIETGPGTGALADPSEPRALSTEEVGELVAMYAAAARNALEAGFDGVELHCANGYLVNQFISEHSNTRDDQYGGSLTNRLRFLKEVVAAVSEVVGADRLGVRFAPLFASTDETRVYLGLVEADPHHTYIEAIKVLEQAGIAYLSIAEADWDNAPDLPEPFYQAVRAEFSGRIIYAGKYTVQKSVDILSKGYGDLFAFGRPFIANPDLPERIANDWPLNEADPVTMYGGTAIGYSDYPRYQE</sequence>
<keyword evidence="3" id="KW-0560">Oxidoreductase</keyword>
<dbReference type="PANTHER" id="PTHR22893:SF91">
    <property type="entry name" value="NADPH DEHYDROGENASE 2-RELATED"/>
    <property type="match status" value="1"/>
</dbReference>
<dbReference type="AlphaFoldDB" id="Q1QB46"/>